<evidence type="ECO:0000313" key="3">
    <source>
        <dbReference type="Proteomes" id="UP001446871"/>
    </source>
</evidence>
<dbReference type="EMBL" id="JAQQWM010000001">
    <property type="protein sequence ID" value="KAK8081579.1"/>
    <property type="molecule type" value="Genomic_DNA"/>
</dbReference>
<dbReference type="Proteomes" id="UP001446871">
    <property type="component" value="Unassembled WGS sequence"/>
</dbReference>
<sequence>MNDLFSGKDCFLAHPRWQPVMRHHNGGDSTTPSEFTVSVGSTIYKDQEVDLVDDYMQLLVRIPSAVKHLYMLRAANQGEGGGAAHANAKAALGMGSAEVARIRQSMVGIRDALEAWYQRILPSNPAPAEVPTQDPASIYATVLRYESPWKGALHMGYWASLCIVYATLMECRQASSHSPNNNNNNNNDDERHNYDEGDGDESCYGSGADAASFETLADRILRSVETVGEGMMGPYRCGYSIRIAYEVVDERTQAWIRMWVARFEKRYAATAVESYPSPRDVFLSDNGLIDGG</sequence>
<proteinExistence type="predicted"/>
<evidence type="ECO:0000313" key="2">
    <source>
        <dbReference type="EMBL" id="KAK8081579.1"/>
    </source>
</evidence>
<reference evidence="2 3" key="1">
    <citation type="submission" date="2023-01" db="EMBL/GenBank/DDBJ databases">
        <title>Analysis of 21 Apiospora genomes using comparative genomics revels a genus with tremendous synthesis potential of carbohydrate active enzymes and secondary metabolites.</title>
        <authorList>
            <person name="Sorensen T."/>
        </authorList>
    </citation>
    <scope>NUCLEOTIDE SEQUENCE [LARGE SCALE GENOMIC DNA]</scope>
    <source>
        <strain evidence="2 3">CBS 83171</strain>
    </source>
</reference>
<keyword evidence="3" id="KW-1185">Reference proteome</keyword>
<name>A0ABR1WDI5_9PEZI</name>
<protein>
    <submittedName>
        <fullName evidence="2">Uncharacterized protein</fullName>
    </submittedName>
</protein>
<evidence type="ECO:0000256" key="1">
    <source>
        <dbReference type="SAM" id="MobiDB-lite"/>
    </source>
</evidence>
<gene>
    <name evidence="2" type="ORF">PG996_000360</name>
</gene>
<comment type="caution">
    <text evidence="2">The sequence shown here is derived from an EMBL/GenBank/DDBJ whole genome shotgun (WGS) entry which is preliminary data.</text>
</comment>
<feature type="region of interest" description="Disordered" evidence="1">
    <location>
        <begin position="175"/>
        <end position="202"/>
    </location>
</feature>
<organism evidence="2 3">
    <name type="scientific">Apiospora saccharicola</name>
    <dbReference type="NCBI Taxonomy" id="335842"/>
    <lineage>
        <taxon>Eukaryota</taxon>
        <taxon>Fungi</taxon>
        <taxon>Dikarya</taxon>
        <taxon>Ascomycota</taxon>
        <taxon>Pezizomycotina</taxon>
        <taxon>Sordariomycetes</taxon>
        <taxon>Xylariomycetidae</taxon>
        <taxon>Amphisphaeriales</taxon>
        <taxon>Apiosporaceae</taxon>
        <taxon>Apiospora</taxon>
    </lineage>
</organism>
<accession>A0ABR1WDI5</accession>